<dbReference type="InterPro" id="IPR043964">
    <property type="entry name" value="P-loop_TraG"/>
</dbReference>
<reference evidence="3 4" key="1">
    <citation type="submission" date="2016-11" db="EMBL/GenBank/DDBJ databases">
        <authorList>
            <person name="Jaros S."/>
            <person name="Januszkiewicz K."/>
            <person name="Wedrychowicz H."/>
        </authorList>
    </citation>
    <scope>NUCLEOTIDE SEQUENCE [LARGE SCALE GENOMIC DNA]</scope>
    <source>
        <strain evidence="3 4">KHT3</strain>
    </source>
</reference>
<feature type="domain" description="TraG P-loop" evidence="2">
    <location>
        <begin position="420"/>
        <end position="558"/>
    </location>
</feature>
<dbReference type="Pfam" id="PF19044">
    <property type="entry name" value="P-loop_TraG"/>
    <property type="match status" value="2"/>
</dbReference>
<dbReference type="Proteomes" id="UP000184130">
    <property type="component" value="Unassembled WGS sequence"/>
</dbReference>
<proteinExistence type="predicted"/>
<dbReference type="OrthoDB" id="596266at2"/>
<dbReference type="InterPro" id="IPR027417">
    <property type="entry name" value="P-loop_NTPase"/>
</dbReference>
<dbReference type="Gene3D" id="3.40.50.300">
    <property type="entry name" value="P-loop containing nucleotide triphosphate hydrolases"/>
    <property type="match status" value="2"/>
</dbReference>
<dbReference type="AlphaFoldDB" id="A0A1M6S7H9"/>
<accession>A0A1M6S7H9</accession>
<dbReference type="InterPro" id="IPR053155">
    <property type="entry name" value="F-pilin_assembly_TraC"/>
</dbReference>
<feature type="domain" description="TraG P-loop" evidence="2">
    <location>
        <begin position="679"/>
        <end position="938"/>
    </location>
</feature>
<gene>
    <name evidence="3" type="ORF">SAMN05216463_10315</name>
</gene>
<sequence length="972" mass="111822">MTIVVIIAFLCVLVGMALSVWAFGTGGKRANTFKDIYFSIEDADGVGVLYTKTGEYSAILRMENPVQKYSADTDCYYDFTNLMTAVVQTLGEGYALHKQDVFVRKSFDGKALATGATGRFLSDAYFRFFNGRQYTAASTYLVITQESRKSALLSYDSSKWRDFLVKIHKVADQLHDGGVKSAEFLTVKEAREYADRFFALNFRDSHFSMTNFKVDSEEIRMGSRQCKVYSLLDVDSVGLPGVLRPYVDMTVNNAVMPVDLMSEIDHIPDVDTVVYNQVVFLPNQKRELAMLDKKKNRHASIPNPSNQMAVEDIKQVQEVIAREGKQLVYAHYNLIVAMDADKDMQKVTNHLENIFSRQGIHISKRAYNQLELFVASFPGNVYRLSPDYDRFLTLSDAALCLMYKERQTKGDDTPVKCYYTDRQGVPMPIDTTGKEGKIKYTNNSNFFVLGPSGSGKSFFMNTVVRQYYEQNTDVVIVDTGDSYEGLCSYFGGTYISYTKERPISMNPFKVTEVEYQTNFGEKKNFLTSLIFLIFKGAQEPTKIEQYIIERTIIEYYREYFSPFQGFSQEEKEELHQSLVIAAKSNGEYEKYEEELQTRNGTGSYDVTEEERQRYERNSRLSEKLQAKIDDEASTEGEKAAAKNQLQRLTPEIVEGKFMEKIEREISKREQQRKSLRVQELSFNSYYEFARQRIPQIIREDSIEFPINDFAAILKPFYRGGALEYTLNNDMDGSLFDEQFIVFEIDKVKDDPVLFPIIVLIIMDVFTQKMRIKNKVRKCLVIEEAWKAIATPVMAEYIKYLYKTARKHWAMVGVVTQEIQDITSSPIVKEAIINNSDVFMLLDQSKFKDKFDDIKATLALTDIDCKKIFTINRLDNKVGRSPFKEVFIKRGTEGDVFGIEEPRECYMSYTTEKAEKEALKLYRRELCCTHQQAIEAFVRDWERSGIGKSLEFAQLVNKQGRVLNLPPKKLIHA</sequence>
<dbReference type="RefSeq" id="WP_139261315.1">
    <property type="nucleotide sequence ID" value="NZ_FRBD01000003.1"/>
</dbReference>
<evidence type="ECO:0000313" key="4">
    <source>
        <dbReference type="Proteomes" id="UP000184130"/>
    </source>
</evidence>
<protein>
    <submittedName>
        <fullName evidence="3">CagE, TrbE, VirB family, component of type IV transporter system</fullName>
    </submittedName>
</protein>
<dbReference type="PANTHER" id="PTHR38467:SF1">
    <property type="entry name" value="CONJUGATIVE TRANSFER: ASSEMBLY"/>
    <property type="match status" value="1"/>
</dbReference>
<evidence type="ECO:0000256" key="1">
    <source>
        <dbReference type="SAM" id="MobiDB-lite"/>
    </source>
</evidence>
<feature type="compositionally biased region" description="Basic and acidic residues" evidence="1">
    <location>
        <begin position="609"/>
        <end position="640"/>
    </location>
</feature>
<organism evidence="3 4">
    <name type="scientific">Xylanibacter ruminicola</name>
    <name type="common">Prevotella ruminicola</name>
    <dbReference type="NCBI Taxonomy" id="839"/>
    <lineage>
        <taxon>Bacteria</taxon>
        <taxon>Pseudomonadati</taxon>
        <taxon>Bacteroidota</taxon>
        <taxon>Bacteroidia</taxon>
        <taxon>Bacteroidales</taxon>
        <taxon>Prevotellaceae</taxon>
        <taxon>Xylanibacter</taxon>
    </lineage>
</organism>
<evidence type="ECO:0000259" key="2">
    <source>
        <dbReference type="Pfam" id="PF19044"/>
    </source>
</evidence>
<dbReference type="EMBL" id="FRBD01000003">
    <property type="protein sequence ID" value="SHK40477.1"/>
    <property type="molecule type" value="Genomic_DNA"/>
</dbReference>
<name>A0A1M6S7H9_XYLRU</name>
<dbReference type="SUPFAM" id="SSF52540">
    <property type="entry name" value="P-loop containing nucleoside triphosphate hydrolases"/>
    <property type="match status" value="1"/>
</dbReference>
<dbReference type="PANTHER" id="PTHR38467">
    <property type="match status" value="1"/>
</dbReference>
<feature type="region of interest" description="Disordered" evidence="1">
    <location>
        <begin position="593"/>
        <end position="643"/>
    </location>
</feature>
<evidence type="ECO:0000313" key="3">
    <source>
        <dbReference type="EMBL" id="SHK40477.1"/>
    </source>
</evidence>